<evidence type="ECO:0000259" key="2">
    <source>
        <dbReference type="PROSITE" id="PS50010"/>
    </source>
</evidence>
<comment type="caution">
    <text evidence="3">The sequence shown here is derived from an EMBL/GenBank/DDBJ whole genome shotgun (WGS) entry which is preliminary data.</text>
</comment>
<accession>A0A1C7NCA8</accession>
<dbReference type="InterPro" id="IPR051092">
    <property type="entry name" value="FYVE_RhoGEF_PH"/>
</dbReference>
<dbReference type="PROSITE" id="PS50010">
    <property type="entry name" value="DH_2"/>
    <property type="match status" value="1"/>
</dbReference>
<keyword evidence="4" id="KW-1185">Reference proteome</keyword>
<dbReference type="Proteomes" id="UP000093000">
    <property type="component" value="Unassembled WGS sequence"/>
</dbReference>
<proteinExistence type="predicted"/>
<feature type="domain" description="DH" evidence="2">
    <location>
        <begin position="57"/>
        <end position="246"/>
    </location>
</feature>
<evidence type="ECO:0000313" key="3">
    <source>
        <dbReference type="EMBL" id="OBZ86752.1"/>
    </source>
</evidence>
<dbReference type="STRING" id="101091.A0A1C7NCA8"/>
<dbReference type="PANTHER" id="PTHR12673:SF159">
    <property type="entry name" value="LD03170P"/>
    <property type="match status" value="1"/>
</dbReference>
<evidence type="ECO:0000256" key="1">
    <source>
        <dbReference type="SAM" id="MobiDB-lite"/>
    </source>
</evidence>
<dbReference type="SMART" id="SM00325">
    <property type="entry name" value="RhoGEF"/>
    <property type="match status" value="1"/>
</dbReference>
<organism evidence="3 4">
    <name type="scientific">Choanephora cucurbitarum</name>
    <dbReference type="NCBI Taxonomy" id="101091"/>
    <lineage>
        <taxon>Eukaryota</taxon>
        <taxon>Fungi</taxon>
        <taxon>Fungi incertae sedis</taxon>
        <taxon>Mucoromycota</taxon>
        <taxon>Mucoromycotina</taxon>
        <taxon>Mucoromycetes</taxon>
        <taxon>Mucorales</taxon>
        <taxon>Mucorineae</taxon>
        <taxon>Choanephoraceae</taxon>
        <taxon>Choanephoroideae</taxon>
        <taxon>Choanephora</taxon>
    </lineage>
</organism>
<sequence>MHQLDISLDSIGYICSRQLFEFHPNQPLPTALESVCHYYDVLVQDSSLNGSDTSSAVFSDFEDIVTSSEPSTSLYHHDNTLLAEKRQFIKNNERRNGLVEEFMHTEISYLNSLKTFKSCIVDPLRQGSKDKDQAILGHLLLTKLNQMNNLGCYNRYLLGVHNARILNEKQMKNPRYTNFLRHASSYSKDGNQTVYDYLVLPGQRIGRYTMMLKELIKHTTDQHIEMPGLSAALSKVEEVANMRENVEGELMKVFHSLLQYIQYCPESLMSYQRRLLYYLDIAEIDSISLKPIRPMTIFLFSDKLMIAKRPSYDMDGLELCGLGQRMNGRQKEFYLSSHYDCGKLKFVGWAHLSELNIYHDPSDVLHTLTLAYNNYSNLFITSPDTDETTQKSLEAYFHHDQQQHFFSLSLSGGNIHNKAYFENLSSIKSDFIYQFGKSRQEIKHSAINLLIIDYLIKSIHCEWNNHHFFGSVYPASKYHKIVNKSDIALFFIEERSKIDIKSVLSRCFMAPNIVGFALPKQSIEGVRFHFSMRSKCALGKTNGDESSTTVFSKKDIESARHRLLGNLLACDRDLLKSAYMATANSQISLPTSNSTHSSAGSNHSRFSLVKKDLIRKTSKTTFKNFFALTGQAHKPRQNDAKSKASQGSFTGSLSSTSPSQSSILDDSGKLSTSSTGCSEYHINLEASSDLSLTGPSSEKNSLRSQRSFGSRTTSSRTDHRDEKLLSQFQLSLHRFASAQSDATNANQLDTSSQSSKAQSIETELIAASAEGTTEDNKSTLHKDSLTRLNSMLTKRSKLPLSFRESTLSMSENESDFSTLDSRHNSTLSTVNNDYSHPYARNLSEHSSLPRRLIESLLARPVSDVIIPIAPAINGSGFYANDSYFHHRPSCDTNIYMELEAKQKAVRYLSSQLEKRDIEIEHLKADLKDTISILGSVCDKFNLELDALANMYKDQNMDQIKHQLHSALQERNEYHLKTMQVSHLTIKHFIIYTVYILVNLKPSLTAFRLLLQSHVLIAIALLDNKKKNKA</sequence>
<dbReference type="EMBL" id="LUGH01000274">
    <property type="protein sequence ID" value="OBZ86752.1"/>
    <property type="molecule type" value="Genomic_DNA"/>
</dbReference>
<dbReference type="Pfam" id="PF00621">
    <property type="entry name" value="RhoGEF"/>
    <property type="match status" value="1"/>
</dbReference>
<dbReference type="InterPro" id="IPR035899">
    <property type="entry name" value="DBL_dom_sf"/>
</dbReference>
<dbReference type="PANTHER" id="PTHR12673">
    <property type="entry name" value="FACIOGENITAL DYSPLASIA PROTEIN"/>
    <property type="match status" value="1"/>
</dbReference>
<dbReference type="InterPro" id="IPR000219">
    <property type="entry name" value="DH_dom"/>
</dbReference>
<feature type="compositionally biased region" description="Low complexity" evidence="1">
    <location>
        <begin position="703"/>
        <end position="715"/>
    </location>
</feature>
<dbReference type="Gene3D" id="1.20.900.10">
    <property type="entry name" value="Dbl homology (DH) domain"/>
    <property type="match status" value="1"/>
</dbReference>
<reference evidence="3 4" key="1">
    <citation type="submission" date="2016-03" db="EMBL/GenBank/DDBJ databases">
        <title>Choanephora cucurbitarum.</title>
        <authorList>
            <person name="Min B."/>
            <person name="Park H."/>
            <person name="Park J.-H."/>
            <person name="Shin H.-D."/>
            <person name="Choi I.-G."/>
        </authorList>
    </citation>
    <scope>NUCLEOTIDE SEQUENCE [LARGE SCALE GENOMIC DNA]</scope>
    <source>
        <strain evidence="3 4">KUS-F28377</strain>
    </source>
</reference>
<feature type="compositionally biased region" description="Low complexity" evidence="1">
    <location>
        <begin position="645"/>
        <end position="665"/>
    </location>
</feature>
<gene>
    <name evidence="3" type="ORF">A0J61_05197</name>
</gene>
<feature type="compositionally biased region" description="Polar residues" evidence="1">
    <location>
        <begin position="689"/>
        <end position="699"/>
    </location>
</feature>
<feature type="region of interest" description="Disordered" evidence="1">
    <location>
        <begin position="689"/>
        <end position="721"/>
    </location>
</feature>
<dbReference type="OrthoDB" id="660555at2759"/>
<protein>
    <recommendedName>
        <fullName evidence="2">DH domain-containing protein</fullName>
    </recommendedName>
</protein>
<dbReference type="SUPFAM" id="SSF48065">
    <property type="entry name" value="DBL homology domain (DH-domain)"/>
    <property type="match status" value="1"/>
</dbReference>
<dbReference type="AlphaFoldDB" id="A0A1C7NCA8"/>
<dbReference type="InParanoid" id="A0A1C7NCA8"/>
<dbReference type="GO" id="GO:0005085">
    <property type="term" value="F:guanyl-nucleotide exchange factor activity"/>
    <property type="evidence" value="ECO:0007669"/>
    <property type="project" value="InterPro"/>
</dbReference>
<evidence type="ECO:0000313" key="4">
    <source>
        <dbReference type="Proteomes" id="UP000093000"/>
    </source>
</evidence>
<dbReference type="GO" id="GO:0005737">
    <property type="term" value="C:cytoplasm"/>
    <property type="evidence" value="ECO:0007669"/>
    <property type="project" value="TreeGrafter"/>
</dbReference>
<feature type="region of interest" description="Disordered" evidence="1">
    <location>
        <begin position="632"/>
        <end position="670"/>
    </location>
</feature>
<name>A0A1C7NCA8_9FUNG</name>